<gene>
    <name evidence="3" type="ORF">ACFSMZ_15000</name>
</gene>
<dbReference type="RefSeq" id="WP_345098553.1">
    <property type="nucleotide sequence ID" value="NZ_BAABGS010000017.1"/>
</dbReference>
<organism evidence="3 4">
    <name type="scientific">Chelativorans composti</name>
    <dbReference type="NCBI Taxonomy" id="768533"/>
    <lineage>
        <taxon>Bacteria</taxon>
        <taxon>Pseudomonadati</taxon>
        <taxon>Pseudomonadota</taxon>
        <taxon>Alphaproteobacteria</taxon>
        <taxon>Hyphomicrobiales</taxon>
        <taxon>Phyllobacteriaceae</taxon>
        <taxon>Chelativorans</taxon>
    </lineage>
</organism>
<accession>A0ABW5DP21</accession>
<feature type="chain" id="PRO_5046676336" evidence="2">
    <location>
        <begin position="24"/>
        <end position="65"/>
    </location>
</feature>
<keyword evidence="2" id="KW-0732">Signal</keyword>
<sequence>MKNWFCLILMLLLTTCASAPVFASVGSVSVETVALPIGILKPIEAPKPRPKPPRDPPKRPVLVWI</sequence>
<feature type="compositionally biased region" description="Basic and acidic residues" evidence="1">
    <location>
        <begin position="46"/>
        <end position="58"/>
    </location>
</feature>
<feature type="signal peptide" evidence="2">
    <location>
        <begin position="1"/>
        <end position="23"/>
    </location>
</feature>
<comment type="caution">
    <text evidence="3">The sequence shown here is derived from an EMBL/GenBank/DDBJ whole genome shotgun (WGS) entry which is preliminary data.</text>
</comment>
<evidence type="ECO:0000256" key="2">
    <source>
        <dbReference type="SAM" id="SignalP"/>
    </source>
</evidence>
<name>A0ABW5DP21_9HYPH</name>
<dbReference type="EMBL" id="JBHUIR010000059">
    <property type="protein sequence ID" value="MFD2261055.1"/>
    <property type="molecule type" value="Genomic_DNA"/>
</dbReference>
<evidence type="ECO:0000313" key="4">
    <source>
        <dbReference type="Proteomes" id="UP001597373"/>
    </source>
</evidence>
<keyword evidence="4" id="KW-1185">Reference proteome</keyword>
<evidence type="ECO:0000313" key="3">
    <source>
        <dbReference type="EMBL" id="MFD2261055.1"/>
    </source>
</evidence>
<reference evidence="4" key="1">
    <citation type="journal article" date="2019" name="Int. J. Syst. Evol. Microbiol.">
        <title>The Global Catalogue of Microorganisms (GCM) 10K type strain sequencing project: providing services to taxonomists for standard genome sequencing and annotation.</title>
        <authorList>
            <consortium name="The Broad Institute Genomics Platform"/>
            <consortium name="The Broad Institute Genome Sequencing Center for Infectious Disease"/>
            <person name="Wu L."/>
            <person name="Ma J."/>
        </authorList>
    </citation>
    <scope>NUCLEOTIDE SEQUENCE [LARGE SCALE GENOMIC DNA]</scope>
    <source>
        <strain evidence="4">KCTC 23707</strain>
    </source>
</reference>
<proteinExistence type="predicted"/>
<evidence type="ECO:0000256" key="1">
    <source>
        <dbReference type="SAM" id="MobiDB-lite"/>
    </source>
</evidence>
<dbReference type="Proteomes" id="UP001597373">
    <property type="component" value="Unassembled WGS sequence"/>
</dbReference>
<protein>
    <submittedName>
        <fullName evidence="3">Uncharacterized protein</fullName>
    </submittedName>
</protein>
<feature type="region of interest" description="Disordered" evidence="1">
    <location>
        <begin position="46"/>
        <end position="65"/>
    </location>
</feature>